<sequence>MPLAGLRLGTRPSMSHACPMQQDSSSADKRLRAQEIASGWPAGLLDNVVDVCGPPRADQVSLSVIDGLQLGGSIRAVDTMSGNAPQYVD</sequence>
<accession>A0AAV7T6M6</accession>
<feature type="region of interest" description="Disordered" evidence="1">
    <location>
        <begin position="1"/>
        <end position="29"/>
    </location>
</feature>
<evidence type="ECO:0000313" key="2">
    <source>
        <dbReference type="EMBL" id="KAJ1172093.1"/>
    </source>
</evidence>
<proteinExistence type="predicted"/>
<reference evidence="2" key="1">
    <citation type="journal article" date="2022" name="bioRxiv">
        <title>Sequencing and chromosome-scale assembly of the giantPleurodeles waltlgenome.</title>
        <authorList>
            <person name="Brown T."/>
            <person name="Elewa A."/>
            <person name="Iarovenko S."/>
            <person name="Subramanian E."/>
            <person name="Araus A.J."/>
            <person name="Petzold A."/>
            <person name="Susuki M."/>
            <person name="Suzuki K.-i.T."/>
            <person name="Hayashi T."/>
            <person name="Toyoda A."/>
            <person name="Oliveira C."/>
            <person name="Osipova E."/>
            <person name="Leigh N.D."/>
            <person name="Simon A."/>
            <person name="Yun M.H."/>
        </authorList>
    </citation>
    <scope>NUCLEOTIDE SEQUENCE</scope>
    <source>
        <strain evidence="2">20211129_DDA</strain>
        <tissue evidence="2">Liver</tissue>
    </source>
</reference>
<dbReference type="AlphaFoldDB" id="A0AAV7T6M6"/>
<organism evidence="2 3">
    <name type="scientific">Pleurodeles waltl</name>
    <name type="common">Iberian ribbed newt</name>
    <dbReference type="NCBI Taxonomy" id="8319"/>
    <lineage>
        <taxon>Eukaryota</taxon>
        <taxon>Metazoa</taxon>
        <taxon>Chordata</taxon>
        <taxon>Craniata</taxon>
        <taxon>Vertebrata</taxon>
        <taxon>Euteleostomi</taxon>
        <taxon>Amphibia</taxon>
        <taxon>Batrachia</taxon>
        <taxon>Caudata</taxon>
        <taxon>Salamandroidea</taxon>
        <taxon>Salamandridae</taxon>
        <taxon>Pleurodelinae</taxon>
        <taxon>Pleurodeles</taxon>
    </lineage>
</organism>
<protein>
    <submittedName>
        <fullName evidence="2">Uncharacterized protein</fullName>
    </submittedName>
</protein>
<comment type="caution">
    <text evidence="2">The sequence shown here is derived from an EMBL/GenBank/DDBJ whole genome shotgun (WGS) entry which is preliminary data.</text>
</comment>
<name>A0AAV7T6M6_PLEWA</name>
<keyword evidence="3" id="KW-1185">Reference proteome</keyword>
<evidence type="ECO:0000313" key="3">
    <source>
        <dbReference type="Proteomes" id="UP001066276"/>
    </source>
</evidence>
<gene>
    <name evidence="2" type="ORF">NDU88_003945</name>
</gene>
<dbReference type="Proteomes" id="UP001066276">
    <property type="component" value="Chromosome 4_1"/>
</dbReference>
<dbReference type="EMBL" id="JANPWB010000007">
    <property type="protein sequence ID" value="KAJ1172093.1"/>
    <property type="molecule type" value="Genomic_DNA"/>
</dbReference>
<evidence type="ECO:0000256" key="1">
    <source>
        <dbReference type="SAM" id="MobiDB-lite"/>
    </source>
</evidence>